<dbReference type="EMBL" id="CCAG010001734">
    <property type="status" value="NOT_ANNOTATED_CDS"/>
    <property type="molecule type" value="Genomic_DNA"/>
</dbReference>
<organism evidence="4 5">
    <name type="scientific">Glossina morsitans morsitans</name>
    <name type="common">Savannah tsetse fly</name>
    <dbReference type="NCBI Taxonomy" id="37546"/>
    <lineage>
        <taxon>Eukaryota</taxon>
        <taxon>Metazoa</taxon>
        <taxon>Ecdysozoa</taxon>
        <taxon>Arthropoda</taxon>
        <taxon>Hexapoda</taxon>
        <taxon>Insecta</taxon>
        <taxon>Pterygota</taxon>
        <taxon>Neoptera</taxon>
        <taxon>Endopterygota</taxon>
        <taxon>Diptera</taxon>
        <taxon>Brachycera</taxon>
        <taxon>Muscomorpha</taxon>
        <taxon>Hippoboscoidea</taxon>
        <taxon>Glossinidae</taxon>
        <taxon>Glossina</taxon>
    </lineage>
</organism>
<dbReference type="InterPro" id="IPR002423">
    <property type="entry name" value="Cpn60/GroEL/TCP-1"/>
</dbReference>
<evidence type="ECO:0000313" key="5">
    <source>
        <dbReference type="Proteomes" id="UP000092444"/>
    </source>
</evidence>
<keyword evidence="1" id="KW-0547">Nucleotide-binding</keyword>
<proteinExistence type="predicted"/>
<evidence type="ECO:0000256" key="3">
    <source>
        <dbReference type="ARBA" id="ARBA00023186"/>
    </source>
</evidence>
<dbReference type="InterPro" id="IPR027409">
    <property type="entry name" value="GroEL-like_apical_dom_sf"/>
</dbReference>
<protein>
    <submittedName>
        <fullName evidence="4">Uncharacterized protein</fullName>
    </submittedName>
</protein>
<dbReference type="STRING" id="37546.A0A1B0FQ40"/>
<dbReference type="PANTHER" id="PTHR11353">
    <property type="entry name" value="CHAPERONIN"/>
    <property type="match status" value="1"/>
</dbReference>
<evidence type="ECO:0000313" key="4">
    <source>
        <dbReference type="EnsemblMetazoa" id="GMOY006019-PA"/>
    </source>
</evidence>
<dbReference type="SUPFAM" id="SSF54849">
    <property type="entry name" value="GroEL-intermediate domain like"/>
    <property type="match status" value="1"/>
</dbReference>
<dbReference type="VEuPathDB" id="VectorBase:GMOY006019"/>
<dbReference type="InterPro" id="IPR027410">
    <property type="entry name" value="TCP-1-like_intermed_sf"/>
</dbReference>
<evidence type="ECO:0000256" key="1">
    <source>
        <dbReference type="ARBA" id="ARBA00022741"/>
    </source>
</evidence>
<accession>A0A1B0FQ40</accession>
<dbReference type="AlphaFoldDB" id="A0A1B0FQ40"/>
<evidence type="ECO:0000256" key="2">
    <source>
        <dbReference type="ARBA" id="ARBA00022840"/>
    </source>
</evidence>
<dbReference type="GO" id="GO:0140662">
    <property type="term" value="F:ATP-dependent protein folding chaperone"/>
    <property type="evidence" value="ECO:0007669"/>
    <property type="project" value="InterPro"/>
</dbReference>
<dbReference type="PhylomeDB" id="A0A1B0FQ40"/>
<dbReference type="Pfam" id="PF00118">
    <property type="entry name" value="Cpn60_TCP1"/>
    <property type="match status" value="1"/>
</dbReference>
<keyword evidence="2" id="KW-0067">ATP-binding</keyword>
<dbReference type="Gene3D" id="3.50.7.10">
    <property type="entry name" value="GroEL"/>
    <property type="match status" value="1"/>
</dbReference>
<dbReference type="EnsemblMetazoa" id="GMOY006019-RA">
    <property type="protein sequence ID" value="GMOY006019-PA"/>
    <property type="gene ID" value="GMOY006019"/>
</dbReference>
<dbReference type="GO" id="GO:0005524">
    <property type="term" value="F:ATP binding"/>
    <property type="evidence" value="ECO:0007669"/>
    <property type="project" value="UniProtKB-KW"/>
</dbReference>
<sequence length="96" mass="10388">MAIGDVDFDGVECLALVTGDEIVPTFDNPSLINLDECELLEQVTIGENTLLCFSGVKSGEGCTIVIHVTTHHILDEAEPSLRDALRVTTVKYSHTT</sequence>
<dbReference type="SUPFAM" id="SSF52029">
    <property type="entry name" value="GroEL apical domain-like"/>
    <property type="match status" value="1"/>
</dbReference>
<dbReference type="Proteomes" id="UP000092444">
    <property type="component" value="Unassembled WGS sequence"/>
</dbReference>
<reference evidence="4" key="1">
    <citation type="submission" date="2020-05" db="UniProtKB">
        <authorList>
            <consortium name="EnsemblMetazoa"/>
        </authorList>
    </citation>
    <scope>IDENTIFICATION</scope>
    <source>
        <strain evidence="4">Yale</strain>
    </source>
</reference>
<keyword evidence="3" id="KW-0143">Chaperone</keyword>
<name>A0A1B0FQ40_GLOMM</name>
<dbReference type="InterPro" id="IPR017998">
    <property type="entry name" value="Chaperone_TCP-1"/>
</dbReference>
<keyword evidence="5" id="KW-1185">Reference proteome</keyword>